<dbReference type="InterPro" id="IPR011320">
    <property type="entry name" value="RNase_H1_N"/>
</dbReference>
<protein>
    <recommendedName>
        <fullName evidence="2">Ribonuclease H1 N-terminal domain-containing protein</fullName>
    </recommendedName>
</protein>
<feature type="region of interest" description="Disordered" evidence="1">
    <location>
        <begin position="154"/>
        <end position="197"/>
    </location>
</feature>
<sequence length="335" mass="36334">MVKRKWYVVTVGKGVGVYSTWLEAGPLVKGVSEAVHQSFRTEEEALQHFRRAVLSGNTRVVRSEKKQLTPKTDNVNTKTEASKQPSSVTSSRRYYEDSLSYAYGGTSSQPSSPSSINFQHRSTADPVEEHDPGLASYRRFQKINALFEQGSVSNHTKHRAHPATAVGAASATTPTSRTSSNVSSPSNRSSNTSKSSARVIVKTPSWLASYPQNHLSSAEPLSPLDSTKMPLNSFASRVSSTQQGASSLPIRQQTALPSECPGSPSSFSTSTRRSSAHATHNIDPRSPILNRRQVPELAFVSPLSFTRPSPMHGNAQLPPQSLLQSSMLFQIPSGN</sequence>
<reference evidence="3 4" key="1">
    <citation type="submission" date="2019-12" db="EMBL/GenBank/DDBJ databases">
        <authorList>
            <person name="Floudas D."/>
            <person name="Bentzer J."/>
            <person name="Ahren D."/>
            <person name="Johansson T."/>
            <person name="Persson P."/>
            <person name="Tunlid A."/>
        </authorList>
    </citation>
    <scope>NUCLEOTIDE SEQUENCE [LARGE SCALE GENOMIC DNA]</scope>
    <source>
        <strain evidence="3 4">CBS 102.39</strain>
    </source>
</reference>
<keyword evidence="4" id="KW-1185">Reference proteome</keyword>
<dbReference type="Pfam" id="PF01693">
    <property type="entry name" value="Cauli_VI"/>
    <property type="match status" value="1"/>
</dbReference>
<feature type="region of interest" description="Disordered" evidence="1">
    <location>
        <begin position="235"/>
        <end position="287"/>
    </location>
</feature>
<feature type="region of interest" description="Disordered" evidence="1">
    <location>
        <begin position="61"/>
        <end position="131"/>
    </location>
</feature>
<dbReference type="Gene3D" id="3.40.970.10">
    <property type="entry name" value="Ribonuclease H1, N-terminal domain"/>
    <property type="match status" value="1"/>
</dbReference>
<feature type="compositionally biased region" description="Low complexity" evidence="1">
    <location>
        <begin position="168"/>
        <end position="196"/>
    </location>
</feature>
<feature type="compositionally biased region" description="Polar residues" evidence="1">
    <location>
        <begin position="235"/>
        <end position="256"/>
    </location>
</feature>
<feature type="compositionally biased region" description="Low complexity" evidence="1">
    <location>
        <begin position="263"/>
        <end position="273"/>
    </location>
</feature>
<dbReference type="EMBL" id="JAACJL010000015">
    <property type="protein sequence ID" value="KAF4620791.1"/>
    <property type="molecule type" value="Genomic_DNA"/>
</dbReference>
<dbReference type="InterPro" id="IPR037056">
    <property type="entry name" value="RNase_H1_N_sf"/>
</dbReference>
<dbReference type="InterPro" id="IPR009027">
    <property type="entry name" value="Ribosomal_bL9/RNase_H1_N"/>
</dbReference>
<evidence type="ECO:0000259" key="2">
    <source>
        <dbReference type="Pfam" id="PF01693"/>
    </source>
</evidence>
<dbReference type="SUPFAM" id="SSF55658">
    <property type="entry name" value="L9 N-domain-like"/>
    <property type="match status" value="1"/>
</dbReference>
<name>A0A8H4R0Z2_9AGAR</name>
<feature type="domain" description="Ribonuclease H1 N-terminal" evidence="2">
    <location>
        <begin position="5"/>
        <end position="46"/>
    </location>
</feature>
<accession>A0A8H4R0Z2</accession>
<comment type="caution">
    <text evidence="3">The sequence shown here is derived from an EMBL/GenBank/DDBJ whole genome shotgun (WGS) entry which is preliminary data.</text>
</comment>
<evidence type="ECO:0000256" key="1">
    <source>
        <dbReference type="SAM" id="MobiDB-lite"/>
    </source>
</evidence>
<gene>
    <name evidence="3" type="ORF">D9613_000705</name>
</gene>
<feature type="compositionally biased region" description="Polar residues" evidence="1">
    <location>
        <begin position="69"/>
        <end position="92"/>
    </location>
</feature>
<dbReference type="AlphaFoldDB" id="A0A8H4R0Z2"/>
<proteinExistence type="predicted"/>
<evidence type="ECO:0000313" key="3">
    <source>
        <dbReference type="EMBL" id="KAF4620791.1"/>
    </source>
</evidence>
<evidence type="ECO:0000313" key="4">
    <source>
        <dbReference type="Proteomes" id="UP000521872"/>
    </source>
</evidence>
<dbReference type="Proteomes" id="UP000521872">
    <property type="component" value="Unassembled WGS sequence"/>
</dbReference>
<organism evidence="3 4">
    <name type="scientific">Agrocybe pediades</name>
    <dbReference type="NCBI Taxonomy" id="84607"/>
    <lineage>
        <taxon>Eukaryota</taxon>
        <taxon>Fungi</taxon>
        <taxon>Dikarya</taxon>
        <taxon>Basidiomycota</taxon>
        <taxon>Agaricomycotina</taxon>
        <taxon>Agaricomycetes</taxon>
        <taxon>Agaricomycetidae</taxon>
        <taxon>Agaricales</taxon>
        <taxon>Agaricineae</taxon>
        <taxon>Strophariaceae</taxon>
        <taxon>Agrocybe</taxon>
    </lineage>
</organism>